<keyword evidence="3" id="KW-1185">Reference proteome</keyword>
<accession>A0A7W6FT80</accession>
<gene>
    <name evidence="2" type="ORF">GGR05_000551</name>
</gene>
<protein>
    <submittedName>
        <fullName evidence="2">Uncharacterized protein</fullName>
    </submittedName>
</protein>
<reference evidence="2 3" key="1">
    <citation type="submission" date="2020-08" db="EMBL/GenBank/DDBJ databases">
        <title>Genomic Encyclopedia of Type Strains, Phase IV (KMG-IV): sequencing the most valuable type-strain genomes for metagenomic binning, comparative biology and taxonomic classification.</title>
        <authorList>
            <person name="Goeker M."/>
        </authorList>
    </citation>
    <scope>NUCLEOTIDE SEQUENCE [LARGE SCALE GENOMIC DNA]</scope>
    <source>
        <strain evidence="2 3">DSM 25024</strain>
    </source>
</reference>
<sequence>MLILLFLGCTTFFIAFSDSVTAEKASFNVADLLSRKTTVSTAELQTVDALFQVMLPAGHGATTFRVSSVKMANGMLDVAWSWPRAPLAALKKTDLAALKLPIVAEGDSLIVLETTVAYQPIAASVGLSSGVYKNMVANRPRFTAGVVKTD</sequence>
<feature type="chain" id="PRO_5030760864" evidence="1">
    <location>
        <begin position="18"/>
        <end position="150"/>
    </location>
</feature>
<feature type="signal peptide" evidence="1">
    <location>
        <begin position="1"/>
        <end position="17"/>
    </location>
</feature>
<evidence type="ECO:0000256" key="1">
    <source>
        <dbReference type="SAM" id="SignalP"/>
    </source>
</evidence>
<comment type="caution">
    <text evidence="2">The sequence shown here is derived from an EMBL/GenBank/DDBJ whole genome shotgun (WGS) entry which is preliminary data.</text>
</comment>
<dbReference type="AlphaFoldDB" id="A0A7W6FT80"/>
<dbReference type="Proteomes" id="UP000531216">
    <property type="component" value="Unassembled WGS sequence"/>
</dbReference>
<proteinExistence type="predicted"/>
<evidence type="ECO:0000313" key="3">
    <source>
        <dbReference type="Proteomes" id="UP000531216"/>
    </source>
</evidence>
<dbReference type="EMBL" id="JACIDO010000001">
    <property type="protein sequence ID" value="MBB3934440.1"/>
    <property type="molecule type" value="Genomic_DNA"/>
</dbReference>
<organism evidence="2 3">
    <name type="scientific">Aureimonas phyllosphaerae</name>
    <dbReference type="NCBI Taxonomy" id="1166078"/>
    <lineage>
        <taxon>Bacteria</taxon>
        <taxon>Pseudomonadati</taxon>
        <taxon>Pseudomonadota</taxon>
        <taxon>Alphaproteobacteria</taxon>
        <taxon>Hyphomicrobiales</taxon>
        <taxon>Aurantimonadaceae</taxon>
        <taxon>Aureimonas</taxon>
    </lineage>
</organism>
<evidence type="ECO:0000313" key="2">
    <source>
        <dbReference type="EMBL" id="MBB3934440.1"/>
    </source>
</evidence>
<keyword evidence="1" id="KW-0732">Signal</keyword>
<name>A0A7W6FT80_9HYPH</name>